<evidence type="ECO:0000313" key="3">
    <source>
        <dbReference type="EMBL" id="TNN29859.1"/>
    </source>
</evidence>
<keyword evidence="2" id="KW-0472">Membrane</keyword>
<feature type="transmembrane region" description="Helical" evidence="2">
    <location>
        <begin position="132"/>
        <end position="153"/>
    </location>
</feature>
<organism evidence="3 4">
    <name type="scientific">Liparis tanakae</name>
    <name type="common">Tanaka's snailfish</name>
    <dbReference type="NCBI Taxonomy" id="230148"/>
    <lineage>
        <taxon>Eukaryota</taxon>
        <taxon>Metazoa</taxon>
        <taxon>Chordata</taxon>
        <taxon>Craniata</taxon>
        <taxon>Vertebrata</taxon>
        <taxon>Euteleostomi</taxon>
        <taxon>Actinopterygii</taxon>
        <taxon>Neopterygii</taxon>
        <taxon>Teleostei</taxon>
        <taxon>Neoteleostei</taxon>
        <taxon>Acanthomorphata</taxon>
        <taxon>Eupercaria</taxon>
        <taxon>Perciformes</taxon>
        <taxon>Cottioidei</taxon>
        <taxon>Cottales</taxon>
        <taxon>Liparidae</taxon>
        <taxon>Liparis</taxon>
    </lineage>
</organism>
<dbReference type="AlphaFoldDB" id="A0A4Z2EM49"/>
<gene>
    <name evidence="3" type="ORF">EYF80_059991</name>
</gene>
<keyword evidence="4" id="KW-1185">Reference proteome</keyword>
<comment type="caution">
    <text evidence="3">The sequence shown here is derived from an EMBL/GenBank/DDBJ whole genome shotgun (WGS) entry which is preliminary data.</text>
</comment>
<feature type="compositionally biased region" description="Basic and acidic residues" evidence="1">
    <location>
        <begin position="188"/>
        <end position="198"/>
    </location>
</feature>
<reference evidence="3 4" key="1">
    <citation type="submission" date="2019-03" db="EMBL/GenBank/DDBJ databases">
        <title>First draft genome of Liparis tanakae, snailfish: a comprehensive survey of snailfish specific genes.</title>
        <authorList>
            <person name="Kim W."/>
            <person name="Song I."/>
            <person name="Jeong J.-H."/>
            <person name="Kim D."/>
            <person name="Kim S."/>
            <person name="Ryu S."/>
            <person name="Song J.Y."/>
            <person name="Lee S.K."/>
        </authorList>
    </citation>
    <scope>NUCLEOTIDE SEQUENCE [LARGE SCALE GENOMIC DNA]</scope>
    <source>
        <tissue evidence="3">Muscle</tissue>
    </source>
</reference>
<dbReference type="Proteomes" id="UP000314294">
    <property type="component" value="Unassembled WGS sequence"/>
</dbReference>
<name>A0A4Z2EM49_9TELE</name>
<feature type="compositionally biased region" description="Polar residues" evidence="1">
    <location>
        <begin position="175"/>
        <end position="184"/>
    </location>
</feature>
<dbReference type="EMBL" id="SRLO01005125">
    <property type="protein sequence ID" value="TNN29859.1"/>
    <property type="molecule type" value="Genomic_DNA"/>
</dbReference>
<feature type="region of interest" description="Disordered" evidence="1">
    <location>
        <begin position="36"/>
        <end position="57"/>
    </location>
</feature>
<protein>
    <submittedName>
        <fullName evidence="3">Uncharacterized protein</fullName>
    </submittedName>
</protein>
<evidence type="ECO:0000256" key="1">
    <source>
        <dbReference type="SAM" id="MobiDB-lite"/>
    </source>
</evidence>
<sequence length="198" mass="20815">MDFLKLRPVRLGTIPLALDTVLSTAAGATVVGFTPPSGPGGFTPPSGPGGFTPPSGPGAFTSSMRGTFLESECPAAIEPDIPRGRRLILELSVLWSARSISSRAEIIFSIWARLSGPAVPGPVLSRPALCPAVMVLVVVLSVTLVVLSTPAALGLRSQCLRQEVDRGTGGRHPAKNTNTQSPDTRGQIYEDRDMRTET</sequence>
<evidence type="ECO:0000256" key="2">
    <source>
        <dbReference type="SAM" id="Phobius"/>
    </source>
</evidence>
<accession>A0A4Z2EM49</accession>
<feature type="region of interest" description="Disordered" evidence="1">
    <location>
        <begin position="164"/>
        <end position="198"/>
    </location>
</feature>
<proteinExistence type="predicted"/>
<evidence type="ECO:0000313" key="4">
    <source>
        <dbReference type="Proteomes" id="UP000314294"/>
    </source>
</evidence>
<keyword evidence="2" id="KW-1133">Transmembrane helix</keyword>
<keyword evidence="2" id="KW-0812">Transmembrane</keyword>